<evidence type="ECO:0000313" key="3">
    <source>
        <dbReference type="Proteomes" id="UP000325466"/>
    </source>
</evidence>
<keyword evidence="3" id="KW-1185">Reference proteome</keyword>
<accession>A0ABQ0YI84</accession>
<dbReference type="Proteomes" id="UP000325466">
    <property type="component" value="Unassembled WGS sequence"/>
</dbReference>
<reference evidence="2 3" key="1">
    <citation type="journal article" date="2018" name="Biodegradation">
        <title>1,4-Dioxane degradation characteristics of Rhodococcus aetherivorans JCM 14343.</title>
        <authorList>
            <person name="Inoue D."/>
            <person name="Tsunoda T."/>
            <person name="Yamamoto N."/>
            <person name="Ike M."/>
            <person name="Sei K."/>
        </authorList>
    </citation>
    <scope>NUCLEOTIDE SEQUENCE [LARGE SCALE GENOMIC DNA]</scope>
    <source>
        <strain evidence="2 3">JCM 14343</strain>
    </source>
</reference>
<evidence type="ECO:0000256" key="1">
    <source>
        <dbReference type="SAM" id="MobiDB-lite"/>
    </source>
</evidence>
<gene>
    <name evidence="2" type="ORF">RAJCM14343_1469</name>
</gene>
<organism evidence="2 3">
    <name type="scientific">Rhodococcus aetherivorans</name>
    <dbReference type="NCBI Taxonomy" id="191292"/>
    <lineage>
        <taxon>Bacteria</taxon>
        <taxon>Bacillati</taxon>
        <taxon>Actinomycetota</taxon>
        <taxon>Actinomycetes</taxon>
        <taxon>Mycobacteriales</taxon>
        <taxon>Nocardiaceae</taxon>
        <taxon>Rhodococcus</taxon>
    </lineage>
</organism>
<dbReference type="EMBL" id="BLAH01000052">
    <property type="protein sequence ID" value="GES36218.1"/>
    <property type="molecule type" value="Genomic_DNA"/>
</dbReference>
<comment type="caution">
    <text evidence="2">The sequence shown here is derived from an EMBL/GenBank/DDBJ whole genome shotgun (WGS) entry which is preliminary data.</text>
</comment>
<proteinExistence type="predicted"/>
<evidence type="ECO:0000313" key="2">
    <source>
        <dbReference type="EMBL" id="GES36218.1"/>
    </source>
</evidence>
<sequence length="63" mass="6703">MTTAYAQGHAAGFREASERDHLGDATSGDDAATWFTAPVGQPDVDAYERGFVAGFAEYFAGRD</sequence>
<feature type="region of interest" description="Disordered" evidence="1">
    <location>
        <begin position="1"/>
        <end position="34"/>
    </location>
</feature>
<dbReference type="RefSeq" id="WP_006554640.1">
    <property type="nucleotide sequence ID" value="NZ_BAAAYP010000064.1"/>
</dbReference>
<protein>
    <submittedName>
        <fullName evidence="2">Uncharacterized protein</fullName>
    </submittedName>
</protein>
<name>A0ABQ0YI84_9NOCA</name>